<evidence type="ECO:0000313" key="1">
    <source>
        <dbReference type="EMBL" id="ADG12239.1"/>
    </source>
</evidence>
<dbReference type="Proteomes" id="UP000002629">
    <property type="component" value="Chromosome"/>
</dbReference>
<organism evidence="1 2">
    <name type="scientific">Caulobacter segnis (strain ATCC 21756 / DSM 7131 / JCM 7823 / NBRC 15250 / LMG 17158 / TK0059)</name>
    <name type="common">Mycoplana segnis</name>
    <dbReference type="NCBI Taxonomy" id="509190"/>
    <lineage>
        <taxon>Bacteria</taxon>
        <taxon>Pseudomonadati</taxon>
        <taxon>Pseudomonadota</taxon>
        <taxon>Alphaproteobacteria</taxon>
        <taxon>Caulobacterales</taxon>
        <taxon>Caulobacteraceae</taxon>
        <taxon>Caulobacter</taxon>
    </lineage>
</organism>
<reference evidence="2" key="1">
    <citation type="journal article" date="2011" name="J. Bacteriol.">
        <title>Genome sequences of eight morphologically diverse alphaproteobacteria.</title>
        <authorList>
            <consortium name="US DOE Joint Genome Institute"/>
            <person name="Brown P.J."/>
            <person name="Kysela D.T."/>
            <person name="Buechlein A."/>
            <person name="Hemmerich C."/>
            <person name="Brun Y.V."/>
        </authorList>
    </citation>
    <scope>NUCLEOTIDE SEQUENCE [LARGE SCALE GENOMIC DNA]</scope>
    <source>
        <strain evidence="2">ATCC 21756 / DSM 7131 / JCM 7823 / NBRC 15250 / LMG 17158 / TK0059</strain>
    </source>
</reference>
<name>D5VP16_CAUST</name>
<accession>D5VP16</accession>
<gene>
    <name evidence="1" type="ordered locus">Cseg_3819</name>
</gene>
<evidence type="ECO:0000313" key="2">
    <source>
        <dbReference type="Proteomes" id="UP000002629"/>
    </source>
</evidence>
<dbReference type="STRING" id="509190.Cseg_3819"/>
<dbReference type="AlphaFoldDB" id="D5VP16"/>
<sequence length="54" mass="6070">MPPQTNVYVTAPQAAKSKVFLSFFKARSEGVANWTTARSLGQSTRRTPRRPVFE</sequence>
<proteinExistence type="predicted"/>
<protein>
    <submittedName>
        <fullName evidence="1">Uncharacterized protein</fullName>
    </submittedName>
</protein>
<dbReference type="KEGG" id="cse:Cseg_3819"/>
<dbReference type="HOGENOM" id="CLU_3041651_0_0_5"/>
<dbReference type="EMBL" id="CP002008">
    <property type="protein sequence ID" value="ADG12239.1"/>
    <property type="molecule type" value="Genomic_DNA"/>
</dbReference>